<organism evidence="1 2">
    <name type="scientific">Azotobacter chroococcum</name>
    <dbReference type="NCBI Taxonomy" id="353"/>
    <lineage>
        <taxon>Bacteria</taxon>
        <taxon>Pseudomonadati</taxon>
        <taxon>Pseudomonadota</taxon>
        <taxon>Gammaproteobacteria</taxon>
        <taxon>Pseudomonadales</taxon>
        <taxon>Pseudomonadaceae</taxon>
        <taxon>Azotobacter</taxon>
    </lineage>
</organism>
<evidence type="ECO:0000313" key="2">
    <source>
        <dbReference type="Proteomes" id="UP000736384"/>
    </source>
</evidence>
<accession>A0A4U1KS69</accession>
<name>A0A4U1KS69_9GAMM</name>
<dbReference type="Pfam" id="PF16085">
    <property type="entry name" value="Phage_holin_3_5"/>
    <property type="match status" value="1"/>
</dbReference>
<protein>
    <submittedName>
        <fullName evidence="1">Pyocin R2, holin</fullName>
    </submittedName>
</protein>
<reference evidence="1" key="1">
    <citation type="submission" date="2020-03" db="EMBL/GenBank/DDBJ databases">
        <title>Genome assembly of Azotobacter chroococcum W5.</title>
        <authorList>
            <person name="Kannepalli A."/>
        </authorList>
    </citation>
    <scope>NUCLEOTIDE SEQUENCE</scope>
    <source>
        <strain evidence="1">W5</strain>
    </source>
</reference>
<sequence>MAVEQGVQPSLADLPTWMLLLIAVAGLVGEMRQADAAGVAVGEIVKRVLLRFGSSALFGMASLFIAHSLIGDVWISGGIGIVVGLLGADIAGALYARWLAKRAGLVDG</sequence>
<gene>
    <name evidence="1" type="ORF">HA520_20425</name>
</gene>
<proteinExistence type="predicted"/>
<dbReference type="InterPro" id="IPR032128">
    <property type="entry name" value="Pyocin_R2_holin"/>
</dbReference>
<evidence type="ECO:0000313" key="1">
    <source>
        <dbReference type="EMBL" id="NHN79613.1"/>
    </source>
</evidence>
<comment type="caution">
    <text evidence="1">The sequence shown here is derived from an EMBL/GenBank/DDBJ whole genome shotgun (WGS) entry which is preliminary data.</text>
</comment>
<dbReference type="Proteomes" id="UP000736384">
    <property type="component" value="Unassembled WGS sequence"/>
</dbReference>
<dbReference type="AlphaFoldDB" id="A0A4U1KS69"/>
<dbReference type="EMBL" id="JAAPAP010000023">
    <property type="protein sequence ID" value="NHN79613.1"/>
    <property type="molecule type" value="Genomic_DNA"/>
</dbReference>
<dbReference type="RefSeq" id="WP_136888848.1">
    <property type="nucleotide sequence ID" value="NZ_JAAPAP010000023.1"/>
</dbReference>